<feature type="domain" description="Glycosyl transferase family 1" evidence="1">
    <location>
        <begin position="216"/>
        <end position="378"/>
    </location>
</feature>
<feature type="domain" description="Glycosyltransferase subfamily 4-like N-terminal" evidence="2">
    <location>
        <begin position="63"/>
        <end position="208"/>
    </location>
</feature>
<dbReference type="CDD" id="cd03801">
    <property type="entry name" value="GT4_PimA-like"/>
    <property type="match status" value="1"/>
</dbReference>
<dbReference type="InterPro" id="IPR028098">
    <property type="entry name" value="Glyco_trans_4-like_N"/>
</dbReference>
<name>A0A8J8C325_9EURY</name>
<organism evidence="3 4">
    <name type="scientific">Haloarcula limicola</name>
    <dbReference type="NCBI Taxonomy" id="1429915"/>
    <lineage>
        <taxon>Archaea</taxon>
        <taxon>Methanobacteriati</taxon>
        <taxon>Methanobacteriota</taxon>
        <taxon>Stenosarchaea group</taxon>
        <taxon>Halobacteria</taxon>
        <taxon>Halobacteriales</taxon>
        <taxon>Haloarculaceae</taxon>
        <taxon>Haloarcula</taxon>
    </lineage>
</organism>
<dbReference type="InterPro" id="IPR050194">
    <property type="entry name" value="Glycosyltransferase_grp1"/>
</dbReference>
<reference evidence="3 4" key="1">
    <citation type="submission" date="2021-06" db="EMBL/GenBank/DDBJ databases">
        <title>New haloarchaea isolates fom saline soil.</title>
        <authorList>
            <person name="Duran-Viseras A."/>
            <person name="Sanchez-Porro C.S."/>
            <person name="Ventosa A."/>
        </authorList>
    </citation>
    <scope>NUCLEOTIDE SEQUENCE [LARGE SCALE GENOMIC DNA]</scope>
    <source>
        <strain evidence="3 4">JCM 183640</strain>
    </source>
</reference>
<comment type="caution">
    <text evidence="3">The sequence shown here is derived from an EMBL/GenBank/DDBJ whole genome shotgun (WGS) entry which is preliminary data.</text>
</comment>
<dbReference type="Proteomes" id="UP000766550">
    <property type="component" value="Unassembled WGS sequence"/>
</dbReference>
<evidence type="ECO:0000259" key="2">
    <source>
        <dbReference type="Pfam" id="PF13439"/>
    </source>
</evidence>
<dbReference type="PANTHER" id="PTHR45947">
    <property type="entry name" value="SULFOQUINOVOSYL TRANSFERASE SQD2"/>
    <property type="match status" value="1"/>
</dbReference>
<sequence length="407" mass="46170">MGETADAAADGDPYRVLACCIHHQSHPLQVRSPFNHRSFDALNRTAADLDVVVPTPFAPPIGPHSEYSRVPKTERWGTYVAHYPRFLYAIPKRRFYHVSGDSIQKRVTPYVERTFETPHDVVHTSDIYLDGYGMLKYCRRHDRPLVVNSHAVDLHNYDSFNAKARARIRETIDYASRILVVSDELAACARRFAPDEKVTTVPIGEDPEKFPTDRRARIREELGIDPDTKVLLSVGAYTEQKGLKELVSAVDALSREDVMLVTVGHEGDLRWWLLDRLGELSHPARSFWRLDPVALRRWQVAADLLVHPSWTEGRPTVVYEAMAAETPVLASNVGGIPEMVVDGETGVLVPPKDPETLSRTLDSLLDDPERLREMGRAGLDRLLGQRWTWTAHAERVTEIHREVLARW</sequence>
<dbReference type="AlphaFoldDB" id="A0A8J8C325"/>
<gene>
    <name evidence="3" type="ORF">KTS45_07090</name>
</gene>
<accession>A0A8J8C325</accession>
<proteinExistence type="predicted"/>
<dbReference type="SUPFAM" id="SSF53756">
    <property type="entry name" value="UDP-Glycosyltransferase/glycogen phosphorylase"/>
    <property type="match status" value="1"/>
</dbReference>
<evidence type="ECO:0000313" key="4">
    <source>
        <dbReference type="Proteomes" id="UP000766550"/>
    </source>
</evidence>
<dbReference type="Pfam" id="PF00534">
    <property type="entry name" value="Glycos_transf_1"/>
    <property type="match status" value="1"/>
</dbReference>
<dbReference type="EMBL" id="JAHQXF010000001">
    <property type="protein sequence ID" value="MBV0923966.1"/>
    <property type="molecule type" value="Genomic_DNA"/>
</dbReference>
<dbReference type="OrthoDB" id="132546at2157"/>
<protein>
    <submittedName>
        <fullName evidence="3">Glycosyltransferase family 4 protein</fullName>
    </submittedName>
</protein>
<dbReference type="GO" id="GO:0016757">
    <property type="term" value="F:glycosyltransferase activity"/>
    <property type="evidence" value="ECO:0007669"/>
    <property type="project" value="InterPro"/>
</dbReference>
<dbReference type="PANTHER" id="PTHR45947:SF3">
    <property type="entry name" value="SULFOQUINOVOSYL TRANSFERASE SQD2"/>
    <property type="match status" value="1"/>
</dbReference>
<keyword evidence="4" id="KW-1185">Reference proteome</keyword>
<dbReference type="Pfam" id="PF13439">
    <property type="entry name" value="Glyco_transf_4"/>
    <property type="match status" value="1"/>
</dbReference>
<dbReference type="InterPro" id="IPR001296">
    <property type="entry name" value="Glyco_trans_1"/>
</dbReference>
<evidence type="ECO:0000259" key="1">
    <source>
        <dbReference type="Pfam" id="PF00534"/>
    </source>
</evidence>
<dbReference type="Gene3D" id="3.40.50.2000">
    <property type="entry name" value="Glycogen Phosphorylase B"/>
    <property type="match status" value="2"/>
</dbReference>
<evidence type="ECO:0000313" key="3">
    <source>
        <dbReference type="EMBL" id="MBV0923966.1"/>
    </source>
</evidence>